<dbReference type="InterPro" id="IPR007284">
    <property type="entry name" value="Ground-like_dom"/>
</dbReference>
<keyword evidence="1" id="KW-1133">Transmembrane helix</keyword>
<evidence type="ECO:0000313" key="3">
    <source>
        <dbReference type="Proteomes" id="UP000887575"/>
    </source>
</evidence>
<dbReference type="Proteomes" id="UP000887575">
    <property type="component" value="Unassembled WGS sequence"/>
</dbReference>
<keyword evidence="3" id="KW-1185">Reference proteome</keyword>
<feature type="transmembrane region" description="Helical" evidence="1">
    <location>
        <begin position="142"/>
        <end position="164"/>
    </location>
</feature>
<reference evidence="4" key="1">
    <citation type="submission" date="2024-02" db="UniProtKB">
        <authorList>
            <consortium name="WormBaseParasite"/>
        </authorList>
    </citation>
    <scope>IDENTIFICATION</scope>
</reference>
<evidence type="ECO:0000256" key="1">
    <source>
        <dbReference type="SAM" id="Phobius"/>
    </source>
</evidence>
<feature type="transmembrane region" description="Helical" evidence="1">
    <location>
        <begin position="218"/>
        <end position="238"/>
    </location>
</feature>
<dbReference type="Pfam" id="PF04155">
    <property type="entry name" value="Ground-like"/>
    <property type="match status" value="1"/>
</dbReference>
<name>A0AAF3EAC5_9BILA</name>
<sequence length="363" mass="41567">MLTLEAFENKWNLTDERLEPKTSIFWAWNSFAVLTLFMNWISMALIRYGTPVSLYRPYGIMLFTLQICFMLSDFTMNTIRPILKDEQIGRSGRLTLIFWVTGNQSFAPVFTAIITNFLCAVSVCFLFLAIASRRHVQQGIRIIISAICYHLLLSGPFCALSYLLNTRLLVLSLVIFGISQIFLWTFCVFYTFSSKRKIFHETQKDVSTVDFASVASRLYAQITLPLILISLGYFAVLFKQDYFDAFALLCGARTHMNLVQMILFNKPTFPLVSDPFLRTKPMEIMKSDVCNNESIRRIITESMVESASKSKRRISAALQRLHPSATFAVICAMCPFSYISHTTDFCLHATHNVTCYVFRDGKL</sequence>
<keyword evidence="1" id="KW-0812">Transmembrane</keyword>
<dbReference type="AlphaFoldDB" id="A0AAF3EAC5"/>
<feature type="transmembrane region" description="Helical" evidence="1">
    <location>
        <begin position="25"/>
        <end position="46"/>
    </location>
</feature>
<protein>
    <recommendedName>
        <fullName evidence="2">Ground-like domain-containing protein</fullName>
    </recommendedName>
</protein>
<evidence type="ECO:0000313" key="4">
    <source>
        <dbReference type="WBParaSite" id="MBELARI_LOCUS10866"/>
    </source>
</evidence>
<feature type="domain" description="Ground-like" evidence="2">
    <location>
        <begin position="289"/>
        <end position="358"/>
    </location>
</feature>
<proteinExistence type="predicted"/>
<dbReference type="WBParaSite" id="MBELARI_LOCUS10866">
    <property type="protein sequence ID" value="MBELARI_LOCUS10866"/>
    <property type="gene ID" value="MBELARI_LOCUS10866"/>
</dbReference>
<keyword evidence="1" id="KW-0472">Membrane</keyword>
<accession>A0AAF3EAC5</accession>
<organism evidence="3 4">
    <name type="scientific">Mesorhabditis belari</name>
    <dbReference type="NCBI Taxonomy" id="2138241"/>
    <lineage>
        <taxon>Eukaryota</taxon>
        <taxon>Metazoa</taxon>
        <taxon>Ecdysozoa</taxon>
        <taxon>Nematoda</taxon>
        <taxon>Chromadorea</taxon>
        <taxon>Rhabditida</taxon>
        <taxon>Rhabditina</taxon>
        <taxon>Rhabditomorpha</taxon>
        <taxon>Rhabditoidea</taxon>
        <taxon>Rhabditidae</taxon>
        <taxon>Mesorhabditinae</taxon>
        <taxon>Mesorhabditis</taxon>
    </lineage>
</organism>
<feature type="transmembrane region" description="Helical" evidence="1">
    <location>
        <begin position="106"/>
        <end position="130"/>
    </location>
</feature>
<feature type="transmembrane region" description="Helical" evidence="1">
    <location>
        <begin position="170"/>
        <end position="192"/>
    </location>
</feature>
<feature type="transmembrane region" description="Helical" evidence="1">
    <location>
        <begin position="58"/>
        <end position="76"/>
    </location>
</feature>
<evidence type="ECO:0000259" key="2">
    <source>
        <dbReference type="Pfam" id="PF04155"/>
    </source>
</evidence>